<dbReference type="Pfam" id="PF24035">
    <property type="entry name" value="DUF7344"/>
    <property type="match status" value="1"/>
</dbReference>
<evidence type="ECO:0000313" key="3">
    <source>
        <dbReference type="Proteomes" id="UP001501425"/>
    </source>
</evidence>
<dbReference type="EMBL" id="BAAADQ010000015">
    <property type="protein sequence ID" value="GAA0552885.1"/>
    <property type="molecule type" value="Genomic_DNA"/>
</dbReference>
<dbReference type="InterPro" id="IPR055768">
    <property type="entry name" value="DUF7344"/>
</dbReference>
<reference evidence="2" key="2">
    <citation type="submission" date="2023-12" db="EMBL/GenBank/DDBJ databases">
        <authorList>
            <person name="Sun Q."/>
            <person name="Inoue M."/>
        </authorList>
    </citation>
    <scope>NUCLEOTIDE SEQUENCE</scope>
    <source>
        <strain evidence="2">JCM 14265</strain>
    </source>
</reference>
<name>A0AAV3SWF9_9EURY</name>
<protein>
    <recommendedName>
        <fullName evidence="1">DUF7344 domain-containing protein</fullName>
    </recommendedName>
</protein>
<proteinExistence type="predicted"/>
<feature type="domain" description="DUF7344" evidence="1">
    <location>
        <begin position="49"/>
        <end position="83"/>
    </location>
</feature>
<evidence type="ECO:0000313" key="2">
    <source>
        <dbReference type="EMBL" id="GAA0552885.1"/>
    </source>
</evidence>
<organism evidence="2 3">
    <name type="scientific">Halorubrum ejinorense</name>
    <dbReference type="NCBI Taxonomy" id="425309"/>
    <lineage>
        <taxon>Archaea</taxon>
        <taxon>Methanobacteriati</taxon>
        <taxon>Methanobacteriota</taxon>
        <taxon>Stenosarchaea group</taxon>
        <taxon>Halobacteria</taxon>
        <taxon>Halobacteriales</taxon>
        <taxon>Haloferacaceae</taxon>
        <taxon>Halorubrum</taxon>
    </lineage>
</organism>
<comment type="caution">
    <text evidence="2">The sequence shown here is derived from an EMBL/GenBank/DDBJ whole genome shotgun (WGS) entry which is preliminary data.</text>
</comment>
<sequence>MCVDTDRQTMTLDTPTTDPAVVVSAPERRRAVAGLADGAVETVADLRVRGRADEIAAELRETHLPALEEAGYIEWDREAGTIEPGPNFEEAAAHVDDLPMPKPSDD</sequence>
<reference evidence="2" key="1">
    <citation type="journal article" date="2014" name="Int. J. Syst. Evol. Microbiol.">
        <title>Complete genome sequence of Corynebacterium casei LMG S-19264T (=DSM 44701T), isolated from a smear-ripened cheese.</title>
        <authorList>
            <consortium name="US DOE Joint Genome Institute (JGI-PGF)"/>
            <person name="Walter F."/>
            <person name="Albersmeier A."/>
            <person name="Kalinowski J."/>
            <person name="Ruckert C."/>
        </authorList>
    </citation>
    <scope>NUCLEOTIDE SEQUENCE</scope>
    <source>
        <strain evidence="2">JCM 14265</strain>
    </source>
</reference>
<dbReference type="AlphaFoldDB" id="A0AAV3SWF9"/>
<evidence type="ECO:0000259" key="1">
    <source>
        <dbReference type="Pfam" id="PF24035"/>
    </source>
</evidence>
<dbReference type="Proteomes" id="UP001501425">
    <property type="component" value="Unassembled WGS sequence"/>
</dbReference>
<gene>
    <name evidence="2" type="ORF">GCM10008994_29870</name>
</gene>
<accession>A0AAV3SWF9</accession>